<accession>C1BIV4</accession>
<dbReference type="Pfam" id="PF24569">
    <property type="entry name" value="CFAP161"/>
    <property type="match status" value="1"/>
</dbReference>
<reference evidence="1" key="1">
    <citation type="submission" date="2009-03" db="EMBL/GenBank/DDBJ databases">
        <title>Osmerus mordax full-length cDNAs.</title>
        <authorList>
            <person name="von Schalburg K."/>
            <person name="Leong J."/>
            <person name="Cooper G."/>
            <person name="Davidson W.S."/>
            <person name="Koop B.F."/>
        </authorList>
    </citation>
    <scope>NUCLEOTIDE SEQUENCE</scope>
    <source>
        <tissue evidence="1">Brain</tissue>
    </source>
</reference>
<gene>
    <name evidence="1" type="primary">CO026</name>
</gene>
<evidence type="ECO:0000313" key="1">
    <source>
        <dbReference type="EMBL" id="ACO08957.1"/>
    </source>
</evidence>
<dbReference type="GO" id="GO:0060271">
    <property type="term" value="P:cilium assembly"/>
    <property type="evidence" value="ECO:0007669"/>
    <property type="project" value="TreeGrafter"/>
</dbReference>
<dbReference type="InterPro" id="IPR055325">
    <property type="entry name" value="CF161"/>
</dbReference>
<organism evidence="1">
    <name type="scientific">Osmerus mordax</name>
    <name type="common">Rainbow smelt</name>
    <name type="synonym">Atherina mordax</name>
    <dbReference type="NCBI Taxonomy" id="8014"/>
    <lineage>
        <taxon>Eukaryota</taxon>
        <taxon>Metazoa</taxon>
        <taxon>Chordata</taxon>
        <taxon>Craniata</taxon>
        <taxon>Vertebrata</taxon>
        <taxon>Euteleostomi</taxon>
        <taxon>Actinopterygii</taxon>
        <taxon>Neopterygii</taxon>
        <taxon>Teleostei</taxon>
        <taxon>Stomiati</taxon>
        <taxon>Osmeriformes</taxon>
        <taxon>Osmeridae</taxon>
        <taxon>Osmerus</taxon>
    </lineage>
</organism>
<proteinExistence type="evidence at transcript level"/>
<dbReference type="PANTHER" id="PTHR24274:SF1">
    <property type="entry name" value="CILIA- AND FLAGELLA-ASSOCIATED PROTEIN 161"/>
    <property type="match status" value="1"/>
</dbReference>
<sequence length="294" mass="32505">MANVRTYGTSVRVGNWREDVTLEEDTLKDFLERKEKGELTVQKTGYLKQNILREVNLSVSRGGSVSFGDVVMLVNVGGSNRDHCAISINADIMSLGKGPSASIHSPCGVSGGKSLQPCTRIAFVINSVDGSAEGEPLHYEQSFTLSTTTGFAGGLYLTSDHKTFQKCAKMSRLQEVNLDQQASFLAWWKIVHFDPQERLEHEGLPVPANAKVMISHCKTNHALAVLGDHILWTPYGREYEVAAQTFLDSHKAERDVNHWLLVTSDPAGEGLTLLERPQTQTCNKPTKFHKHSQN</sequence>
<dbReference type="EMBL" id="BT074533">
    <property type="protein sequence ID" value="ACO08957.1"/>
    <property type="molecule type" value="mRNA"/>
</dbReference>
<protein>
    <submittedName>
        <fullName evidence="1">C15orf26</fullName>
    </submittedName>
</protein>
<dbReference type="GO" id="GO:0031514">
    <property type="term" value="C:motile cilium"/>
    <property type="evidence" value="ECO:0007669"/>
    <property type="project" value="TreeGrafter"/>
</dbReference>
<dbReference type="AlphaFoldDB" id="C1BIV4"/>
<name>C1BIV4_OSMMO</name>
<dbReference type="PANTHER" id="PTHR24274">
    <property type="entry name" value="CILIA- AND FLAGELLA-ASSOCIATED PROTEIN 161"/>
    <property type="match status" value="1"/>
</dbReference>